<organism evidence="8 9">
    <name type="scientific">Methylobacterium crusticola</name>
    <dbReference type="NCBI Taxonomy" id="1697972"/>
    <lineage>
        <taxon>Bacteria</taxon>
        <taxon>Pseudomonadati</taxon>
        <taxon>Pseudomonadota</taxon>
        <taxon>Alphaproteobacteria</taxon>
        <taxon>Hyphomicrobiales</taxon>
        <taxon>Methylobacteriaceae</taxon>
        <taxon>Methylobacterium</taxon>
    </lineage>
</organism>
<dbReference type="RefSeq" id="WP_128560982.1">
    <property type="nucleotide sequence ID" value="NZ_BPQH01000004.1"/>
</dbReference>
<feature type="transmembrane region" description="Helical" evidence="6">
    <location>
        <begin position="47"/>
        <end position="68"/>
    </location>
</feature>
<name>A0ABQ4QUT0_9HYPH</name>
<feature type="transmembrane region" description="Helical" evidence="6">
    <location>
        <begin position="80"/>
        <end position="98"/>
    </location>
</feature>
<feature type="transmembrane region" description="Helical" evidence="6">
    <location>
        <begin position="251"/>
        <end position="270"/>
    </location>
</feature>
<accession>A0ABQ4QUT0</accession>
<gene>
    <name evidence="8" type="primary">cntI_1</name>
    <name evidence="8" type="ORF">OPKNFCMD_1422</name>
</gene>
<keyword evidence="3 6" id="KW-0812">Transmembrane</keyword>
<comment type="caution">
    <text evidence="8">The sequence shown here is derived from an EMBL/GenBank/DDBJ whole genome shotgun (WGS) entry which is preliminary data.</text>
</comment>
<dbReference type="Proteomes" id="UP001055167">
    <property type="component" value="Unassembled WGS sequence"/>
</dbReference>
<dbReference type="EMBL" id="BPQH01000004">
    <property type="protein sequence ID" value="GJD48699.1"/>
    <property type="molecule type" value="Genomic_DNA"/>
</dbReference>
<feature type="transmembrane region" description="Helical" evidence="6">
    <location>
        <begin position="162"/>
        <end position="182"/>
    </location>
</feature>
<proteinExistence type="inferred from homology"/>
<dbReference type="InterPro" id="IPR037185">
    <property type="entry name" value="EmrE-like"/>
</dbReference>
<evidence type="ECO:0000256" key="5">
    <source>
        <dbReference type="ARBA" id="ARBA00023136"/>
    </source>
</evidence>
<feature type="transmembrane region" description="Helical" evidence="6">
    <location>
        <begin position="194"/>
        <end position="214"/>
    </location>
</feature>
<evidence type="ECO:0000256" key="1">
    <source>
        <dbReference type="ARBA" id="ARBA00004141"/>
    </source>
</evidence>
<feature type="transmembrane region" description="Helical" evidence="6">
    <location>
        <begin position="129"/>
        <end position="150"/>
    </location>
</feature>
<feature type="domain" description="EamA" evidence="7">
    <location>
        <begin position="23"/>
        <end position="145"/>
    </location>
</feature>
<keyword evidence="5 6" id="KW-0472">Membrane</keyword>
<feature type="transmembrane region" description="Helical" evidence="6">
    <location>
        <begin position="220"/>
        <end position="239"/>
    </location>
</feature>
<keyword evidence="4 6" id="KW-1133">Transmembrane helix</keyword>
<feature type="transmembrane region" description="Helical" evidence="6">
    <location>
        <begin position="104"/>
        <end position="122"/>
    </location>
</feature>
<evidence type="ECO:0000313" key="9">
    <source>
        <dbReference type="Proteomes" id="UP001055167"/>
    </source>
</evidence>
<evidence type="ECO:0000256" key="2">
    <source>
        <dbReference type="ARBA" id="ARBA00009853"/>
    </source>
</evidence>
<evidence type="ECO:0000256" key="6">
    <source>
        <dbReference type="SAM" id="Phobius"/>
    </source>
</evidence>
<sequence length="295" mass="29499">MHPSTPSTTGAATGAVLLSALGIGLLSLMDATIKGLAARYGVAEIAFARYAVGTALMLAIVCAARPGWPSRETWRANGARAGLVVVTALCFFHGLAVLPLAEALALSFLSPIFIALFGGLLLREAVRPGVWAALLVGLLGVGVVVAGQVAAGDGGAPRAGRALGVAAVLVSALSYALSMVLLRARARHDPVVTIVAIQNAGPGLMLAGPAAFTWTPVAGADWAALGLVGLLGVGGHLSLSRAYARAEAARLAVMEYTALIWALGLGYAAFGEVPGPATLAGAGLILAGSALAARR</sequence>
<evidence type="ECO:0000313" key="8">
    <source>
        <dbReference type="EMBL" id="GJD48699.1"/>
    </source>
</evidence>
<comment type="subcellular location">
    <subcellularLocation>
        <location evidence="1">Membrane</location>
        <topology evidence="1">Multi-pass membrane protein</topology>
    </subcellularLocation>
</comment>
<keyword evidence="9" id="KW-1185">Reference proteome</keyword>
<protein>
    <submittedName>
        <fullName evidence="8">Pseudopaline exporter CntI</fullName>
    </submittedName>
</protein>
<dbReference type="InterPro" id="IPR000620">
    <property type="entry name" value="EamA_dom"/>
</dbReference>
<feature type="transmembrane region" description="Helical" evidence="6">
    <location>
        <begin position="276"/>
        <end position="293"/>
    </location>
</feature>
<evidence type="ECO:0000259" key="7">
    <source>
        <dbReference type="Pfam" id="PF00892"/>
    </source>
</evidence>
<dbReference type="Pfam" id="PF00892">
    <property type="entry name" value="EamA"/>
    <property type="match status" value="2"/>
</dbReference>
<dbReference type="PANTHER" id="PTHR22911">
    <property type="entry name" value="ACYL-MALONYL CONDENSING ENZYME-RELATED"/>
    <property type="match status" value="1"/>
</dbReference>
<evidence type="ECO:0000256" key="3">
    <source>
        <dbReference type="ARBA" id="ARBA00022692"/>
    </source>
</evidence>
<evidence type="ECO:0000256" key="4">
    <source>
        <dbReference type="ARBA" id="ARBA00022989"/>
    </source>
</evidence>
<dbReference type="PANTHER" id="PTHR22911:SF6">
    <property type="entry name" value="SOLUTE CARRIER FAMILY 35 MEMBER G1"/>
    <property type="match status" value="1"/>
</dbReference>
<feature type="domain" description="EamA" evidence="7">
    <location>
        <begin position="163"/>
        <end position="292"/>
    </location>
</feature>
<dbReference type="SUPFAM" id="SSF103481">
    <property type="entry name" value="Multidrug resistance efflux transporter EmrE"/>
    <property type="match status" value="2"/>
</dbReference>
<reference evidence="8" key="1">
    <citation type="journal article" date="2021" name="Front. Microbiol.">
        <title>Comprehensive Comparative Genomics and Phenotyping of Methylobacterium Species.</title>
        <authorList>
            <person name="Alessa O."/>
            <person name="Ogura Y."/>
            <person name="Fujitani Y."/>
            <person name="Takami H."/>
            <person name="Hayashi T."/>
            <person name="Sahin N."/>
            <person name="Tani A."/>
        </authorList>
    </citation>
    <scope>NUCLEOTIDE SEQUENCE</scope>
    <source>
        <strain evidence="8">KCTC 52305</strain>
    </source>
</reference>
<comment type="similarity">
    <text evidence="2">Belongs to the drug/metabolite transporter (DMT) superfamily. 10 TMS drug/metabolite exporter (DME) (TC 2.A.7.3) family.</text>
</comment>
<reference evidence="8" key="2">
    <citation type="submission" date="2021-08" db="EMBL/GenBank/DDBJ databases">
        <authorList>
            <person name="Tani A."/>
            <person name="Ola A."/>
            <person name="Ogura Y."/>
            <person name="Katsura K."/>
            <person name="Hayashi T."/>
        </authorList>
    </citation>
    <scope>NUCLEOTIDE SEQUENCE</scope>
    <source>
        <strain evidence="8">KCTC 52305</strain>
    </source>
</reference>